<feature type="active site" description="Proton donor; for dehydratase activity" evidence="10">
    <location>
        <position position="1125"/>
    </location>
</feature>
<evidence type="ECO:0000259" key="12">
    <source>
        <dbReference type="PROSITE" id="PS52019"/>
    </source>
</evidence>
<dbReference type="PROSITE" id="PS52004">
    <property type="entry name" value="KS3_2"/>
    <property type="match status" value="1"/>
</dbReference>
<evidence type="ECO:0000256" key="8">
    <source>
        <dbReference type="ARBA" id="ARBA00023268"/>
    </source>
</evidence>
<dbReference type="InterPro" id="IPR049551">
    <property type="entry name" value="PKS_DH_C"/>
</dbReference>
<keyword evidence="7" id="KW-0045">Antibiotic biosynthesis</keyword>
<evidence type="ECO:0000256" key="9">
    <source>
        <dbReference type="ARBA" id="ARBA00023315"/>
    </source>
</evidence>
<feature type="active site" description="Proton acceptor; for dehydratase activity" evidence="10">
    <location>
        <position position="957"/>
    </location>
</feature>
<dbReference type="InterPro" id="IPR016035">
    <property type="entry name" value="Acyl_Trfase/lysoPLipase"/>
</dbReference>
<dbReference type="InterPro" id="IPR018201">
    <property type="entry name" value="Ketoacyl_synth_AS"/>
</dbReference>
<dbReference type="GO" id="GO:0004315">
    <property type="term" value="F:3-oxoacyl-[acyl-carrier-protein] synthase activity"/>
    <property type="evidence" value="ECO:0007669"/>
    <property type="project" value="InterPro"/>
</dbReference>
<dbReference type="PROSITE" id="PS52019">
    <property type="entry name" value="PKS_MFAS_DH"/>
    <property type="match status" value="1"/>
</dbReference>
<sequence>MANDEKLRDYLKRVVAELKKTQKRLLDVESEKSEPIAIIGMACRLPGGVASPEDLWRLVDQGVDGVSAFPDDRGWDLEGLYDPDPDQSGTSYVREGGFLYDAGEFDADFFEISPREALALDPQQRLLLETSWEALERAGIDPTSLRGTSTGVFAGVMHHDYGSNVAKAPEGTEGYLGVSTAAAVVSGRVSYSLGLEGPAVSVDTACSSSLVAMHLAAQALRSGECSLALAGGVTVMATPGLFVEFSRQRGLAVDGRCKAFAAAADGTGWAEGVGVVLLERLSDARRNGHRVLAVVRGSAVNQDGASNGLTAPNGPSQQRVIRAALANARLTPGDIDAVEAHGTGTTLGDPIEAQALLATYGRDRPAERPLYLGSLKSNIGHTQAAAGVAGVIKMVQALRHGTLPRTLHVDEPSPKVEWSAGAVELLTDARDWPRGERPRFLGVSAFGASGTNAHVIIEEAPPAEEEPGAPEADTASVLPLPVSAGTSEALRGQARRLAEHVAAHPDESLADVASTLIHGRAALEERAVVVAGDREDALTGLQALADGQPAPHLITGTARELAKTVFVFPGQGTQWAGMGAELYGASPVFAEAVDEVAAVLDPLTGWSLLELIRQGDNAPSFDRVDVIQPASFALMVSLARLWEAHGVVPDAVVGHSQGEIAAAYVAGALTLDDAATVVALRSRAIAAHLAGRGGMASVPLPPEEVRELLTGYPGLEVAAFNGPHSTVVAGDPGALDGLLAHCESQDIRARRIPVDYASHTSHVEAIHEHLTTLLGELAPKPPRVPFYSTLEQDWLTPGTPLDADYWYRNLRHPVHFASATRTLADAGHSTFVEVSTHPVLTHSIQDANPDATVTGTLRRDEGGHRRLLASLAALHTHGRPLDWRVPQTPTRADLPTYPFQHQRYWLEPTSSATDVSTVGLTATDHPLLGAIVPVATEDSVILTGQLSLRTHPWLADHAVFGTVLLPGAALVELAIRAGDEAGAGALDELIIHAPLTLPEHHALHLQTTVDAPDETGRRPVVIHSRAADAESQTSWTLHASGYLVVEPAASVEELAFAQWPPAGATPVDLDSFYSQRFEAGYEYGPTFQGLRRAWTRDGEVFAEIALPDEESGTARLFGLHPALLDAALQTTHLSPAARTDHARGEIPLPFAWNGVGLHATGATALRVRTTVTEKGGVSLHLADQAGQPVASVAELVSRPIAVEQLRIGRSSVGESLFRVEWVPFTVGEVAAEIPEDVDLLDLTGTTGDVRGLTGRVLRAVQEYLADEDRPVGARLVVLTRGAVATVSSAEVTSPAAAAVWGLIRSAQAEHP</sequence>
<feature type="domain" description="PKS/mFAS DH" evidence="12">
    <location>
        <begin position="925"/>
        <end position="1206"/>
    </location>
</feature>
<dbReference type="PROSITE" id="PS00606">
    <property type="entry name" value="KS3_1"/>
    <property type="match status" value="1"/>
</dbReference>
<dbReference type="SMART" id="SM00827">
    <property type="entry name" value="PKS_AT"/>
    <property type="match status" value="1"/>
</dbReference>
<dbReference type="GO" id="GO:0006633">
    <property type="term" value="P:fatty acid biosynthetic process"/>
    <property type="evidence" value="ECO:0007669"/>
    <property type="project" value="InterPro"/>
</dbReference>
<dbReference type="Gene3D" id="3.40.47.10">
    <property type="match status" value="1"/>
</dbReference>
<dbReference type="Pfam" id="PF22953">
    <property type="entry name" value="SpnB_Rossmann"/>
    <property type="match status" value="1"/>
</dbReference>
<dbReference type="SMART" id="SM00825">
    <property type="entry name" value="PKS_KS"/>
    <property type="match status" value="1"/>
</dbReference>
<dbReference type="InterPro" id="IPR020841">
    <property type="entry name" value="PKS_Beta-ketoAc_synthase_dom"/>
</dbReference>
<dbReference type="Gene3D" id="3.40.50.11460">
    <property type="match status" value="1"/>
</dbReference>
<dbReference type="InterPro" id="IPR014030">
    <property type="entry name" value="Ketoacyl_synth_N"/>
</dbReference>
<dbReference type="InterPro" id="IPR001227">
    <property type="entry name" value="Ac_transferase_dom_sf"/>
</dbReference>
<evidence type="ECO:0000256" key="7">
    <source>
        <dbReference type="ARBA" id="ARBA00023194"/>
    </source>
</evidence>
<dbReference type="Pfam" id="PF00698">
    <property type="entry name" value="Acyl_transf_1"/>
    <property type="match status" value="1"/>
</dbReference>
<evidence type="ECO:0000256" key="6">
    <source>
        <dbReference type="ARBA" id="ARBA00022737"/>
    </source>
</evidence>
<dbReference type="InterPro" id="IPR016036">
    <property type="entry name" value="Malonyl_transacylase_ACP-bd"/>
</dbReference>
<evidence type="ECO:0000256" key="3">
    <source>
        <dbReference type="ARBA" id="ARBA00022450"/>
    </source>
</evidence>
<dbReference type="Pfam" id="PF21089">
    <property type="entry name" value="PKS_DH_N"/>
    <property type="match status" value="1"/>
</dbReference>
<evidence type="ECO:0000259" key="11">
    <source>
        <dbReference type="PROSITE" id="PS52004"/>
    </source>
</evidence>
<dbReference type="EMBL" id="RBDX01000015">
    <property type="protein sequence ID" value="RKN07431.1"/>
    <property type="molecule type" value="Genomic_DNA"/>
</dbReference>
<dbReference type="InterPro" id="IPR014043">
    <property type="entry name" value="Acyl_transferase_dom"/>
</dbReference>
<dbReference type="SMART" id="SM00826">
    <property type="entry name" value="PKS_DH"/>
    <property type="match status" value="1"/>
</dbReference>
<keyword evidence="3" id="KW-0596">Phosphopantetheine</keyword>
<proteinExistence type="predicted"/>
<name>A0A3A9W2F7_9ACTN</name>
<dbReference type="InterPro" id="IPR014031">
    <property type="entry name" value="Ketoacyl_synth_C"/>
</dbReference>
<dbReference type="PANTHER" id="PTHR43775:SF51">
    <property type="entry name" value="INACTIVE PHENOLPHTHIOCEROL SYNTHESIS POLYKETIDE SYNTHASE TYPE I PKS1-RELATED"/>
    <property type="match status" value="1"/>
</dbReference>
<feature type="region of interest" description="N-terminal hotdog fold" evidence="10">
    <location>
        <begin position="925"/>
        <end position="1050"/>
    </location>
</feature>
<accession>A0A3A9W2F7</accession>
<dbReference type="SUPFAM" id="SSF53901">
    <property type="entry name" value="Thiolase-like"/>
    <property type="match status" value="1"/>
</dbReference>
<dbReference type="FunFam" id="3.40.366.10:FF:000002">
    <property type="entry name" value="Probable polyketide synthase 2"/>
    <property type="match status" value="1"/>
</dbReference>
<dbReference type="Pfam" id="PF00109">
    <property type="entry name" value="ketoacyl-synt"/>
    <property type="match status" value="1"/>
</dbReference>
<dbReference type="Gene3D" id="3.40.366.10">
    <property type="entry name" value="Malonyl-Coenzyme A Acyl Carrier Protein, domain 2"/>
    <property type="match status" value="1"/>
</dbReference>
<dbReference type="InterPro" id="IPR042104">
    <property type="entry name" value="PKS_dehydratase_sf"/>
</dbReference>
<evidence type="ECO:0000256" key="2">
    <source>
        <dbReference type="ARBA" id="ARBA00004792"/>
    </source>
</evidence>
<evidence type="ECO:0000256" key="10">
    <source>
        <dbReference type="PROSITE-ProRule" id="PRU01363"/>
    </source>
</evidence>
<dbReference type="GO" id="GO:0004312">
    <property type="term" value="F:fatty acid synthase activity"/>
    <property type="evidence" value="ECO:0007669"/>
    <property type="project" value="TreeGrafter"/>
</dbReference>
<dbReference type="InterPro" id="IPR049552">
    <property type="entry name" value="PKS_DH_N"/>
</dbReference>
<dbReference type="Gene3D" id="3.30.70.3290">
    <property type="match status" value="1"/>
</dbReference>
<organism evidence="13 14">
    <name type="scientific">Streptomyces radicis</name>
    <dbReference type="NCBI Taxonomy" id="1750517"/>
    <lineage>
        <taxon>Bacteria</taxon>
        <taxon>Bacillati</taxon>
        <taxon>Actinomycetota</taxon>
        <taxon>Actinomycetes</taxon>
        <taxon>Kitasatosporales</taxon>
        <taxon>Streptomycetaceae</taxon>
        <taxon>Streptomyces</taxon>
    </lineage>
</organism>
<dbReference type="SUPFAM" id="SSF51735">
    <property type="entry name" value="NAD(P)-binding Rossmann-fold domains"/>
    <property type="match status" value="1"/>
</dbReference>
<dbReference type="FunFam" id="3.40.47.10:FF:000019">
    <property type="entry name" value="Polyketide synthase type I"/>
    <property type="match status" value="1"/>
</dbReference>
<dbReference type="Gene3D" id="3.10.129.110">
    <property type="entry name" value="Polyketide synthase dehydratase"/>
    <property type="match status" value="1"/>
</dbReference>
<comment type="cofactor">
    <cofactor evidence="1">
        <name>pantetheine 4'-phosphate</name>
        <dbReference type="ChEBI" id="CHEBI:47942"/>
    </cofactor>
</comment>
<comment type="caution">
    <text evidence="13">The sequence shown here is derived from an EMBL/GenBank/DDBJ whole genome shotgun (WGS) entry which is preliminary data.</text>
</comment>
<dbReference type="Pfam" id="PF02801">
    <property type="entry name" value="Ketoacyl-synt_C"/>
    <property type="match status" value="1"/>
</dbReference>
<feature type="region of interest" description="C-terminal hotdog fold" evidence="10">
    <location>
        <begin position="1064"/>
        <end position="1206"/>
    </location>
</feature>
<dbReference type="InterPro" id="IPR055123">
    <property type="entry name" value="SpnB-like_Rossmann"/>
</dbReference>
<keyword evidence="6" id="KW-0677">Repeat</keyword>
<dbReference type="CDD" id="cd00833">
    <property type="entry name" value="PKS"/>
    <property type="match status" value="1"/>
</dbReference>
<keyword evidence="5 13" id="KW-0808">Transferase</keyword>
<comment type="pathway">
    <text evidence="2">Antibiotic biosynthesis.</text>
</comment>
<dbReference type="InterPro" id="IPR036291">
    <property type="entry name" value="NAD(P)-bd_dom_sf"/>
</dbReference>
<feature type="domain" description="Ketosynthase family 3 (KS3)" evidence="11">
    <location>
        <begin position="33"/>
        <end position="459"/>
    </location>
</feature>
<dbReference type="InterPro" id="IPR054514">
    <property type="entry name" value="RhiE-like_linker"/>
</dbReference>
<evidence type="ECO:0000256" key="5">
    <source>
        <dbReference type="ARBA" id="ARBA00022679"/>
    </source>
</evidence>
<dbReference type="InterPro" id="IPR015083">
    <property type="entry name" value="NorB/c/GfsB-D-like_docking"/>
</dbReference>
<feature type="non-terminal residue" evidence="13">
    <location>
        <position position="1311"/>
    </location>
</feature>
<reference evidence="13 14" key="1">
    <citation type="submission" date="2018-09" db="EMBL/GenBank/DDBJ databases">
        <title>Streptomyces sp. nov. DS1-2, an endophytic actinomycete isolated from roots of Dendrobium scabrilingue.</title>
        <authorList>
            <person name="Kuncharoen N."/>
            <person name="Kudo T."/>
            <person name="Ohkuma M."/>
            <person name="Yuki M."/>
            <person name="Tanasupawat S."/>
        </authorList>
    </citation>
    <scope>NUCLEOTIDE SEQUENCE [LARGE SCALE GENOMIC DNA]</scope>
    <source>
        <strain evidence="13 14">AZ1-7</strain>
    </source>
</reference>
<gene>
    <name evidence="13" type="ORF">D7319_18575</name>
</gene>
<keyword evidence="8" id="KW-0511">Multifunctional enzyme</keyword>
<dbReference type="InterPro" id="IPR016039">
    <property type="entry name" value="Thiolase-like"/>
</dbReference>
<evidence type="ECO:0000256" key="1">
    <source>
        <dbReference type="ARBA" id="ARBA00001957"/>
    </source>
</evidence>
<keyword evidence="9 13" id="KW-0012">Acyltransferase</keyword>
<evidence type="ECO:0000313" key="13">
    <source>
        <dbReference type="EMBL" id="RKN07431.1"/>
    </source>
</evidence>
<dbReference type="SUPFAM" id="SSF55048">
    <property type="entry name" value="Probable ACP-binding domain of malonyl-CoA ACP transacylase"/>
    <property type="match status" value="1"/>
</dbReference>
<evidence type="ECO:0000256" key="4">
    <source>
        <dbReference type="ARBA" id="ARBA00022553"/>
    </source>
</evidence>
<evidence type="ECO:0000313" key="14">
    <source>
        <dbReference type="Proteomes" id="UP000275024"/>
    </source>
</evidence>
<dbReference type="Pfam" id="PF14765">
    <property type="entry name" value="PS-DH"/>
    <property type="match status" value="1"/>
</dbReference>
<keyword evidence="4" id="KW-0597">Phosphoprotein</keyword>
<dbReference type="SUPFAM" id="SSF52151">
    <property type="entry name" value="FabD/lysophospholipase-like"/>
    <property type="match status" value="1"/>
</dbReference>
<protein>
    <submittedName>
        <fullName evidence="13">Acyltransferase domain-containing protein</fullName>
    </submittedName>
</protein>
<dbReference type="InterPro" id="IPR050091">
    <property type="entry name" value="PKS_NRPS_Biosynth_Enz"/>
</dbReference>
<dbReference type="Proteomes" id="UP000275024">
    <property type="component" value="Unassembled WGS sequence"/>
</dbReference>
<dbReference type="GO" id="GO:0033068">
    <property type="term" value="P:macrolide biosynthetic process"/>
    <property type="evidence" value="ECO:0007669"/>
    <property type="project" value="UniProtKB-ARBA"/>
</dbReference>
<dbReference type="GO" id="GO:0031177">
    <property type="term" value="F:phosphopantetheine binding"/>
    <property type="evidence" value="ECO:0007669"/>
    <property type="project" value="UniProtKB-ARBA"/>
</dbReference>
<dbReference type="Pfam" id="PF08990">
    <property type="entry name" value="Docking"/>
    <property type="match status" value="1"/>
</dbReference>
<dbReference type="InterPro" id="IPR049900">
    <property type="entry name" value="PKS_mFAS_DH"/>
</dbReference>
<dbReference type="PANTHER" id="PTHR43775">
    <property type="entry name" value="FATTY ACID SYNTHASE"/>
    <property type="match status" value="1"/>
</dbReference>
<dbReference type="Pfam" id="PF22336">
    <property type="entry name" value="RhiE-like_linker"/>
    <property type="match status" value="1"/>
</dbReference>
<dbReference type="InterPro" id="IPR020807">
    <property type="entry name" value="PKS_DH"/>
</dbReference>